<evidence type="ECO:0000313" key="3">
    <source>
        <dbReference type="EMBL" id="PWJ42740.1"/>
    </source>
</evidence>
<comment type="caution">
    <text evidence="3">The sequence shown here is derived from an EMBL/GenBank/DDBJ whole genome shotgun (WGS) entry which is preliminary data.</text>
</comment>
<evidence type="ECO:0000313" key="4">
    <source>
        <dbReference type="Proteomes" id="UP000245535"/>
    </source>
</evidence>
<dbReference type="RefSeq" id="WP_109616867.1">
    <property type="nucleotide sequence ID" value="NZ_QGDO01000002.1"/>
</dbReference>
<name>A0A315ZBK2_SEDFL</name>
<evidence type="ECO:0000259" key="2">
    <source>
        <dbReference type="Pfam" id="PF19573"/>
    </source>
</evidence>
<dbReference type="AlphaFoldDB" id="A0A315ZBK2"/>
<dbReference type="Pfam" id="PF19573">
    <property type="entry name" value="DUF6089"/>
    <property type="match status" value="1"/>
</dbReference>
<reference evidence="3 4" key="1">
    <citation type="submission" date="2018-03" db="EMBL/GenBank/DDBJ databases">
        <title>Genomic Encyclopedia of Archaeal and Bacterial Type Strains, Phase II (KMG-II): from individual species to whole genera.</title>
        <authorList>
            <person name="Goeker M."/>
        </authorList>
    </citation>
    <scope>NUCLEOTIDE SEQUENCE [LARGE SCALE GENOMIC DNA]</scope>
    <source>
        <strain evidence="3 4">DSM 28229</strain>
    </source>
</reference>
<evidence type="ECO:0000256" key="1">
    <source>
        <dbReference type="SAM" id="SignalP"/>
    </source>
</evidence>
<feature type="signal peptide" evidence="1">
    <location>
        <begin position="1"/>
        <end position="23"/>
    </location>
</feature>
<accession>A0A315ZBK2</accession>
<keyword evidence="1" id="KW-0732">Signal</keyword>
<feature type="domain" description="DUF6089" evidence="2">
    <location>
        <begin position="36"/>
        <end position="222"/>
    </location>
</feature>
<gene>
    <name evidence="3" type="ORF">BC781_102285</name>
</gene>
<organism evidence="3 4">
    <name type="scientific">Sediminitomix flava</name>
    <dbReference type="NCBI Taxonomy" id="379075"/>
    <lineage>
        <taxon>Bacteria</taxon>
        <taxon>Pseudomonadati</taxon>
        <taxon>Bacteroidota</taxon>
        <taxon>Cytophagia</taxon>
        <taxon>Cytophagales</taxon>
        <taxon>Flammeovirgaceae</taxon>
        <taxon>Sediminitomix</taxon>
    </lineage>
</organism>
<feature type="chain" id="PRO_5016422773" evidence="1">
    <location>
        <begin position="24"/>
        <end position="294"/>
    </location>
</feature>
<dbReference type="InterPro" id="IPR045743">
    <property type="entry name" value="DUF6089"/>
</dbReference>
<keyword evidence="4" id="KW-1185">Reference proteome</keyword>
<dbReference type="OrthoDB" id="654178at2"/>
<protein>
    <submittedName>
        <fullName evidence="3">Outer membrane protein with beta-barrel domain</fullName>
    </submittedName>
</protein>
<dbReference type="Proteomes" id="UP000245535">
    <property type="component" value="Unassembled WGS sequence"/>
</dbReference>
<proteinExistence type="predicted"/>
<sequence length="294" mass="32932">MRTLLKSCLVLALALLTVESVDAQKRYLGFTKKKQYWSFGAGLNTMHYWGDVAPNDSKFSTDFKKTKPNFSVFATKRLTPSVSVKAMYSVGAIGGDDANANDIGRSLRRNLHFRNIINEVSMVGIVDLFKNQGVYFRRPKIPIPYIGTGIVFYHHNPQTELVRGSGEWVNLQPMQTEGVEYSRFGIGIPLVVGVRYKLTNSIDISAEFNARILFTDYLDDISTEYAAIEDMNPAQAPAGTSPQDFAYKGDAYENYNDSLVGQKRGDPNQNDFYAIFGVQLSYILPGSIKTPKFR</sequence>
<dbReference type="EMBL" id="QGDO01000002">
    <property type="protein sequence ID" value="PWJ42740.1"/>
    <property type="molecule type" value="Genomic_DNA"/>
</dbReference>